<comment type="caution">
    <text evidence="2">The sequence shown here is derived from an EMBL/GenBank/DDBJ whole genome shotgun (WGS) entry which is preliminary data.</text>
</comment>
<accession>A0ABN9Q2H0</accession>
<dbReference type="Proteomes" id="UP001189429">
    <property type="component" value="Unassembled WGS sequence"/>
</dbReference>
<gene>
    <name evidence="2" type="ORF">PCOR1329_LOCUS8183</name>
</gene>
<dbReference type="EMBL" id="CAUYUJ010002232">
    <property type="protein sequence ID" value="CAK0799859.1"/>
    <property type="molecule type" value="Genomic_DNA"/>
</dbReference>
<protein>
    <submittedName>
        <fullName evidence="2">Uncharacterized protein</fullName>
    </submittedName>
</protein>
<sequence length="168" mass="18636">MAVGLLGLEVHQAPSSRAEMWFSFQEGPADWQLRVASHVQKLLQPTGHAAPESPGPGTGSGQAPQPGAVAGEVRPDLREQAQLAEFMLQRISRAVGMLRPREVPSAEGSLLLREFTDRMVVDVCADLRQWLEQLAVLISLYHIHVLDADCTRRRLLALCEQQRREIGR</sequence>
<evidence type="ECO:0000313" key="2">
    <source>
        <dbReference type="EMBL" id="CAK0799859.1"/>
    </source>
</evidence>
<keyword evidence="3" id="KW-1185">Reference proteome</keyword>
<reference evidence="2" key="1">
    <citation type="submission" date="2023-10" db="EMBL/GenBank/DDBJ databases">
        <authorList>
            <person name="Chen Y."/>
            <person name="Shah S."/>
            <person name="Dougan E. K."/>
            <person name="Thang M."/>
            <person name="Chan C."/>
        </authorList>
    </citation>
    <scope>NUCLEOTIDE SEQUENCE [LARGE SCALE GENOMIC DNA]</scope>
</reference>
<evidence type="ECO:0000256" key="1">
    <source>
        <dbReference type="SAM" id="MobiDB-lite"/>
    </source>
</evidence>
<evidence type="ECO:0000313" key="3">
    <source>
        <dbReference type="Proteomes" id="UP001189429"/>
    </source>
</evidence>
<name>A0ABN9Q2H0_9DINO</name>
<feature type="region of interest" description="Disordered" evidence="1">
    <location>
        <begin position="46"/>
        <end position="70"/>
    </location>
</feature>
<feature type="non-terminal residue" evidence="2">
    <location>
        <position position="168"/>
    </location>
</feature>
<proteinExistence type="predicted"/>
<organism evidence="2 3">
    <name type="scientific">Prorocentrum cordatum</name>
    <dbReference type="NCBI Taxonomy" id="2364126"/>
    <lineage>
        <taxon>Eukaryota</taxon>
        <taxon>Sar</taxon>
        <taxon>Alveolata</taxon>
        <taxon>Dinophyceae</taxon>
        <taxon>Prorocentrales</taxon>
        <taxon>Prorocentraceae</taxon>
        <taxon>Prorocentrum</taxon>
    </lineage>
</organism>